<dbReference type="InterPro" id="IPR029052">
    <property type="entry name" value="Metallo-depent_PP-like"/>
</dbReference>
<dbReference type="SUPFAM" id="SSF56300">
    <property type="entry name" value="Metallo-dependent phosphatases"/>
    <property type="match status" value="1"/>
</dbReference>
<dbReference type="CDD" id="cd07379">
    <property type="entry name" value="MPP_239FB"/>
    <property type="match status" value="1"/>
</dbReference>
<feature type="domain" description="Calcineurin-like phosphoesterase" evidence="1">
    <location>
        <begin position="15"/>
        <end position="221"/>
    </location>
</feature>
<organism evidence="2 3">
    <name type="scientific">Lasiosphaeria hispida</name>
    <dbReference type="NCBI Taxonomy" id="260671"/>
    <lineage>
        <taxon>Eukaryota</taxon>
        <taxon>Fungi</taxon>
        <taxon>Dikarya</taxon>
        <taxon>Ascomycota</taxon>
        <taxon>Pezizomycotina</taxon>
        <taxon>Sordariomycetes</taxon>
        <taxon>Sordariomycetidae</taxon>
        <taxon>Sordariales</taxon>
        <taxon>Lasiosphaeriaceae</taxon>
        <taxon>Lasiosphaeria</taxon>
    </lineage>
</organism>
<sequence length="343" mass="38826">MPNVYVPYARFVKTRFLIISDTHAEKGLAIPKPPVDVAIHCGDLTEESKMEEFRISLELLRSIDAPLKLVIAGNHDFTLDTPSFKKIAADAKRRLLVEPGLMEKTYGDFDEARQLFSDAKVSNIIFLDQGIHHFVLRNGAKLTVYASPLTPLMTAEMGFQFKRGEYHDFAIDESVDIVIIHGPPKGIMDFTASKQRAGCEHLFAAVARARPRLHCFGHIHEVWGAKLITWWGEKVSDNPSHFSEIDNETSVVVESLTSLHPTKWDRGCPKKVKEKKERLEKLNRAGYRWTSHCKDPTTKTLCSRVFVNAAIQSLEEEEDPQLSWIIEMDLPSATAPSPQKRHL</sequence>
<dbReference type="GO" id="GO:0016787">
    <property type="term" value="F:hydrolase activity"/>
    <property type="evidence" value="ECO:0007669"/>
    <property type="project" value="InterPro"/>
</dbReference>
<dbReference type="Gene3D" id="3.60.21.10">
    <property type="match status" value="1"/>
</dbReference>
<evidence type="ECO:0000313" key="3">
    <source>
        <dbReference type="Proteomes" id="UP001275084"/>
    </source>
</evidence>
<gene>
    <name evidence="2" type="ORF">B0T25DRAFT_624100</name>
</gene>
<dbReference type="Proteomes" id="UP001275084">
    <property type="component" value="Unassembled WGS sequence"/>
</dbReference>
<dbReference type="EMBL" id="JAUIQD010000005">
    <property type="protein sequence ID" value="KAK3349413.1"/>
    <property type="molecule type" value="Genomic_DNA"/>
</dbReference>
<protein>
    <submittedName>
        <fullName evidence="2">Metallo-dependent phosphatase-like protein</fullName>
    </submittedName>
</protein>
<name>A0AAJ0HEK6_9PEZI</name>
<dbReference type="InterPro" id="IPR004843">
    <property type="entry name" value="Calcineurin-like_PHP"/>
</dbReference>
<comment type="caution">
    <text evidence="2">The sequence shown here is derived from an EMBL/GenBank/DDBJ whole genome shotgun (WGS) entry which is preliminary data.</text>
</comment>
<accession>A0AAJ0HEK6</accession>
<evidence type="ECO:0000313" key="2">
    <source>
        <dbReference type="EMBL" id="KAK3349413.1"/>
    </source>
</evidence>
<dbReference type="Pfam" id="PF00149">
    <property type="entry name" value="Metallophos"/>
    <property type="match status" value="1"/>
</dbReference>
<evidence type="ECO:0000259" key="1">
    <source>
        <dbReference type="Pfam" id="PF00149"/>
    </source>
</evidence>
<dbReference type="AlphaFoldDB" id="A0AAJ0HEK6"/>
<reference evidence="2" key="1">
    <citation type="journal article" date="2023" name="Mol. Phylogenet. Evol.">
        <title>Genome-scale phylogeny and comparative genomics of the fungal order Sordariales.</title>
        <authorList>
            <person name="Hensen N."/>
            <person name="Bonometti L."/>
            <person name="Westerberg I."/>
            <person name="Brannstrom I.O."/>
            <person name="Guillou S."/>
            <person name="Cros-Aarteil S."/>
            <person name="Calhoun S."/>
            <person name="Haridas S."/>
            <person name="Kuo A."/>
            <person name="Mondo S."/>
            <person name="Pangilinan J."/>
            <person name="Riley R."/>
            <person name="LaButti K."/>
            <person name="Andreopoulos B."/>
            <person name="Lipzen A."/>
            <person name="Chen C."/>
            <person name="Yan M."/>
            <person name="Daum C."/>
            <person name="Ng V."/>
            <person name="Clum A."/>
            <person name="Steindorff A."/>
            <person name="Ohm R.A."/>
            <person name="Martin F."/>
            <person name="Silar P."/>
            <person name="Natvig D.O."/>
            <person name="Lalanne C."/>
            <person name="Gautier V."/>
            <person name="Ament-Velasquez S.L."/>
            <person name="Kruys A."/>
            <person name="Hutchinson M.I."/>
            <person name="Powell A.J."/>
            <person name="Barry K."/>
            <person name="Miller A.N."/>
            <person name="Grigoriev I.V."/>
            <person name="Debuchy R."/>
            <person name="Gladieux P."/>
            <person name="Hiltunen Thoren M."/>
            <person name="Johannesson H."/>
        </authorList>
    </citation>
    <scope>NUCLEOTIDE SEQUENCE</scope>
    <source>
        <strain evidence="2">CBS 955.72</strain>
    </source>
</reference>
<dbReference type="PANTHER" id="PTHR12905">
    <property type="entry name" value="METALLOPHOSPHOESTERASE"/>
    <property type="match status" value="1"/>
</dbReference>
<dbReference type="InterPro" id="IPR051693">
    <property type="entry name" value="UPF0046_metallophosphoest"/>
</dbReference>
<dbReference type="PANTHER" id="PTHR12905:SF0">
    <property type="entry name" value="CALCINEURIN-LIKE PHOSPHOESTERASE DOMAIN-CONTAINING PROTEIN"/>
    <property type="match status" value="1"/>
</dbReference>
<proteinExistence type="predicted"/>
<reference evidence="2" key="2">
    <citation type="submission" date="2023-06" db="EMBL/GenBank/DDBJ databases">
        <authorList>
            <consortium name="Lawrence Berkeley National Laboratory"/>
            <person name="Haridas S."/>
            <person name="Hensen N."/>
            <person name="Bonometti L."/>
            <person name="Westerberg I."/>
            <person name="Brannstrom I.O."/>
            <person name="Guillou S."/>
            <person name="Cros-Aarteil S."/>
            <person name="Calhoun S."/>
            <person name="Kuo A."/>
            <person name="Mondo S."/>
            <person name="Pangilinan J."/>
            <person name="Riley R."/>
            <person name="Labutti K."/>
            <person name="Andreopoulos B."/>
            <person name="Lipzen A."/>
            <person name="Chen C."/>
            <person name="Yanf M."/>
            <person name="Daum C."/>
            <person name="Ng V."/>
            <person name="Clum A."/>
            <person name="Steindorff A."/>
            <person name="Ohm R."/>
            <person name="Martin F."/>
            <person name="Silar P."/>
            <person name="Natvig D."/>
            <person name="Lalanne C."/>
            <person name="Gautier V."/>
            <person name="Ament-Velasquez S.L."/>
            <person name="Kruys A."/>
            <person name="Hutchinson M.I."/>
            <person name="Powell A.J."/>
            <person name="Barry K."/>
            <person name="Miller A.N."/>
            <person name="Grigoriev I.V."/>
            <person name="Debuchy R."/>
            <person name="Gladieux P."/>
            <person name="Thoren M.H."/>
            <person name="Johannesson H."/>
        </authorList>
    </citation>
    <scope>NUCLEOTIDE SEQUENCE</scope>
    <source>
        <strain evidence="2">CBS 955.72</strain>
    </source>
</reference>
<keyword evidence="3" id="KW-1185">Reference proteome</keyword>